<keyword evidence="1" id="KW-0479">Metal-binding</keyword>
<organism evidence="5 6">
    <name type="scientific">Recurvomyces mirabilis</name>
    <dbReference type="NCBI Taxonomy" id="574656"/>
    <lineage>
        <taxon>Eukaryota</taxon>
        <taxon>Fungi</taxon>
        <taxon>Dikarya</taxon>
        <taxon>Ascomycota</taxon>
        <taxon>Pezizomycotina</taxon>
        <taxon>Dothideomycetes</taxon>
        <taxon>Dothideomycetidae</taxon>
        <taxon>Mycosphaerellales</taxon>
        <taxon>Teratosphaeriaceae</taxon>
        <taxon>Recurvomyces</taxon>
    </lineage>
</organism>
<keyword evidence="1" id="KW-0863">Zinc-finger</keyword>
<dbReference type="Proteomes" id="UP001274830">
    <property type="component" value="Unassembled WGS sequence"/>
</dbReference>
<dbReference type="PANTHER" id="PTHR22166">
    <property type="entry name" value="ENDOPLASMIC RETICULUM JUNCTION FORMATION PROTEIN LUNAPARK"/>
    <property type="match status" value="1"/>
</dbReference>
<comment type="subcellular location">
    <subcellularLocation>
        <location evidence="1">Endoplasmic reticulum membrane</location>
        <topology evidence="1">Multi-pass membrane protein</topology>
    </subcellularLocation>
</comment>
<dbReference type="GO" id="GO:0071788">
    <property type="term" value="P:endoplasmic reticulum tubular network maintenance"/>
    <property type="evidence" value="ECO:0007669"/>
    <property type="project" value="UniProtKB-UniRule"/>
</dbReference>
<evidence type="ECO:0000256" key="1">
    <source>
        <dbReference type="RuleBase" id="RU367073"/>
    </source>
</evidence>
<dbReference type="InterPro" id="IPR040115">
    <property type="entry name" value="Lnp"/>
</dbReference>
<comment type="function">
    <text evidence="1">Plays a role in determining ER morphology.</text>
</comment>
<proteinExistence type="inferred from homology"/>
<keyword evidence="1" id="KW-0472">Membrane</keyword>
<evidence type="ECO:0000259" key="4">
    <source>
        <dbReference type="Pfam" id="PF10058"/>
    </source>
</evidence>
<feature type="transmembrane region" description="Helical" evidence="1">
    <location>
        <begin position="99"/>
        <end position="122"/>
    </location>
</feature>
<protein>
    <recommendedName>
        <fullName evidence="1">Endoplasmic reticulum junction formation protein lunapark</fullName>
    </recommendedName>
</protein>
<dbReference type="InterPro" id="IPR019273">
    <property type="entry name" value="Lunapark_Znf"/>
</dbReference>
<name>A0AAE0WX91_9PEZI</name>
<dbReference type="AlphaFoldDB" id="A0AAE0WX91"/>
<feature type="compositionally biased region" description="Polar residues" evidence="3">
    <location>
        <begin position="234"/>
        <end position="258"/>
    </location>
</feature>
<feature type="coiled-coil region" evidence="2">
    <location>
        <begin position="155"/>
        <end position="182"/>
    </location>
</feature>
<comment type="caution">
    <text evidence="5">The sequence shown here is derived from an EMBL/GenBank/DDBJ whole genome shotgun (WGS) entry which is preliminary data.</text>
</comment>
<sequence length="438" mass="48593">MDRRLLSKPHSAIGGELTNREKIVSHMFSNCVTSELSVSDDLDHYAHSYLDTMVSFWPFKADDSSAASFEKVLSQLSSKINRVSTQNDSFRQKQRRYKVLWTLYTTFAYILVAAILTLVTGYQRWGAVEYTAIVGSPVLIFAIRTALDAYYNYRLSNSQNHLNELYKQREQAIQKLKAATKYDSTQQLLDKYGGTPKKRAPSPQPQKKRQSDGPQAKQNMAPVQRTGFAPPPTANIQRPSTSGGPQLSGPASQPQRSVTGPKLAISPPEPNEEFAPNAFSAPSPTHPPAPMLRQASAQYSEGSKWYDRILDVVLGEDETQAKNRMALICQNCRLVNGQAPPGARTPEDVGRWRCSSCQSWNGTESEHKQILSQISGTAPQRPTSSGEEAIPQAIEADDESAEFEHVDEVADDEDEVEVATEAAPTASTRSKMRQRKKE</sequence>
<feature type="compositionally biased region" description="Polar residues" evidence="3">
    <location>
        <begin position="375"/>
        <end position="386"/>
    </location>
</feature>
<gene>
    <name evidence="5" type="ORF">LTR78_000836</name>
</gene>
<keyword evidence="2" id="KW-0175">Coiled coil</keyword>
<dbReference type="PANTHER" id="PTHR22166:SF12">
    <property type="entry name" value="ENDOPLASMIC RETICULUM JUNCTION FORMATION PROTEIN LUNAPARK"/>
    <property type="match status" value="1"/>
</dbReference>
<keyword evidence="1" id="KW-1133">Transmembrane helix</keyword>
<feature type="region of interest" description="Disordered" evidence="3">
    <location>
        <begin position="189"/>
        <end position="291"/>
    </location>
</feature>
<evidence type="ECO:0000313" key="6">
    <source>
        <dbReference type="Proteomes" id="UP001274830"/>
    </source>
</evidence>
<evidence type="ECO:0000256" key="2">
    <source>
        <dbReference type="SAM" id="Coils"/>
    </source>
</evidence>
<evidence type="ECO:0000313" key="5">
    <source>
        <dbReference type="EMBL" id="KAK3679275.1"/>
    </source>
</evidence>
<feature type="transmembrane region" description="Helical" evidence="1">
    <location>
        <begin position="128"/>
        <end position="147"/>
    </location>
</feature>
<comment type="similarity">
    <text evidence="1">Belongs to the lunapark family.</text>
</comment>
<keyword evidence="1" id="KW-0256">Endoplasmic reticulum</keyword>
<dbReference type="EMBL" id="JAUTXT010000002">
    <property type="protein sequence ID" value="KAK3679275.1"/>
    <property type="molecule type" value="Genomic_DNA"/>
</dbReference>
<dbReference type="GO" id="GO:0008270">
    <property type="term" value="F:zinc ion binding"/>
    <property type="evidence" value="ECO:0007669"/>
    <property type="project" value="UniProtKB-KW"/>
</dbReference>
<dbReference type="GO" id="GO:0098826">
    <property type="term" value="C:endoplasmic reticulum tubular network membrane"/>
    <property type="evidence" value="ECO:0007669"/>
    <property type="project" value="UniProtKB-UniRule"/>
</dbReference>
<reference evidence="5" key="1">
    <citation type="submission" date="2023-07" db="EMBL/GenBank/DDBJ databases">
        <title>Black Yeasts Isolated from many extreme environments.</title>
        <authorList>
            <person name="Coleine C."/>
            <person name="Stajich J.E."/>
            <person name="Selbmann L."/>
        </authorList>
    </citation>
    <scope>NUCLEOTIDE SEQUENCE</scope>
    <source>
        <strain evidence="5">CCFEE 5485</strain>
    </source>
</reference>
<comment type="domain">
    <text evidence="1">The C4-type zinc finger motif is necessary both for its ER three-way tubular junction localization and formation.</text>
</comment>
<keyword evidence="1" id="KW-0862">Zinc</keyword>
<evidence type="ECO:0000256" key="3">
    <source>
        <dbReference type="SAM" id="MobiDB-lite"/>
    </source>
</evidence>
<keyword evidence="6" id="KW-1185">Reference proteome</keyword>
<feature type="region of interest" description="Disordered" evidence="3">
    <location>
        <begin position="375"/>
        <end position="438"/>
    </location>
</feature>
<feature type="domain" description="Lunapark zinc ribbon" evidence="4">
    <location>
        <begin position="305"/>
        <end position="361"/>
    </location>
</feature>
<dbReference type="Pfam" id="PF10058">
    <property type="entry name" value="Zn_ribbon_10"/>
    <property type="match status" value="1"/>
</dbReference>
<keyword evidence="1" id="KW-0812">Transmembrane</keyword>
<feature type="compositionally biased region" description="Acidic residues" evidence="3">
    <location>
        <begin position="409"/>
        <end position="418"/>
    </location>
</feature>
<accession>A0AAE0WX91</accession>
<dbReference type="GO" id="GO:1903373">
    <property type="term" value="P:positive regulation of endoplasmic reticulum tubular network organization"/>
    <property type="evidence" value="ECO:0007669"/>
    <property type="project" value="UniProtKB-UniRule"/>
</dbReference>